<dbReference type="Proteomes" id="UP001526143">
    <property type="component" value="Unassembled WGS sequence"/>
</dbReference>
<comment type="pathway">
    <text evidence="1 10">Amino-acid biosynthesis; L-histidine biosynthesis; L-histidine from 5-phospho-alpha-D-ribose 1-diphosphate: step 5/9.</text>
</comment>
<evidence type="ECO:0000256" key="9">
    <source>
        <dbReference type="ARBA" id="ARBA00049534"/>
    </source>
</evidence>
<dbReference type="EC" id="4.3.2.10" evidence="10"/>
<protein>
    <recommendedName>
        <fullName evidence="10">Imidazole glycerol phosphate synthase subunit HisH</fullName>
        <ecNumber evidence="10">4.3.2.10</ecNumber>
    </recommendedName>
    <alternativeName>
        <fullName evidence="10">IGP synthase glutaminase subunit</fullName>
        <ecNumber evidence="10">3.5.1.2</ecNumber>
    </alternativeName>
    <alternativeName>
        <fullName evidence="10">IGP synthase subunit HisH</fullName>
    </alternativeName>
    <alternativeName>
        <fullName evidence="10">ImGP synthase subunit HisH</fullName>
        <shortName evidence="10">IGPS subunit HisH</shortName>
    </alternativeName>
</protein>
<evidence type="ECO:0000256" key="10">
    <source>
        <dbReference type="HAMAP-Rule" id="MF_00278"/>
    </source>
</evidence>
<dbReference type="EC" id="3.5.1.2" evidence="10"/>
<dbReference type="InterPro" id="IPR010139">
    <property type="entry name" value="Imidazole-glycPsynth_HisH"/>
</dbReference>
<dbReference type="PIRSF" id="PIRSF000495">
    <property type="entry name" value="Amidotransf_hisH"/>
    <property type="match status" value="1"/>
</dbReference>
<sequence>MIDIIDYKAGNAPSVSYALEKLGISCRLITTAEEIESSTKIIFPGVGSAKATLDSLRQMGCLENLHKKVIEERVPFLGICIGFQILFEYSEEDDTECFGWIKGKVKQFSKQLNPVPQIGWNEVKFTREHPLLEGVGQSNYFYFVNSYYAVPKENSVIFGLTDYGVNFCSVLLKDNIFATQFHVEKSGPIGLRILENFAHEKSNLC</sequence>
<dbReference type="InterPro" id="IPR029062">
    <property type="entry name" value="Class_I_gatase-like"/>
</dbReference>
<proteinExistence type="inferred from homology"/>
<dbReference type="GO" id="GO:0016829">
    <property type="term" value="F:lyase activity"/>
    <property type="evidence" value="ECO:0007669"/>
    <property type="project" value="UniProtKB-KW"/>
</dbReference>
<keyword evidence="4 10" id="KW-0378">Hydrolase</keyword>
<dbReference type="PANTHER" id="PTHR42701">
    <property type="entry name" value="IMIDAZOLE GLYCEROL PHOSPHATE SYNTHASE SUBUNIT HISH"/>
    <property type="match status" value="1"/>
</dbReference>
<dbReference type="PROSITE" id="PS51273">
    <property type="entry name" value="GATASE_TYPE_1"/>
    <property type="match status" value="1"/>
</dbReference>
<feature type="active site" description="Nucleophile" evidence="10">
    <location>
        <position position="80"/>
    </location>
</feature>
<comment type="caution">
    <text evidence="12">The sequence shown here is derived from an EMBL/GenBank/DDBJ whole genome shotgun (WGS) entry which is preliminary data.</text>
</comment>
<comment type="subunit">
    <text evidence="2 10">Heterodimer of HisH and HisF.</text>
</comment>
<dbReference type="HAMAP" id="MF_00278">
    <property type="entry name" value="HisH"/>
    <property type="match status" value="1"/>
</dbReference>
<gene>
    <name evidence="10 12" type="primary">hisH</name>
    <name evidence="12" type="ORF">OGM63_09785</name>
</gene>
<evidence type="ECO:0000256" key="7">
    <source>
        <dbReference type="ARBA" id="ARBA00023239"/>
    </source>
</evidence>
<dbReference type="SUPFAM" id="SSF52317">
    <property type="entry name" value="Class I glutamine amidotransferase-like"/>
    <property type="match status" value="1"/>
</dbReference>
<evidence type="ECO:0000256" key="4">
    <source>
        <dbReference type="ARBA" id="ARBA00022801"/>
    </source>
</evidence>
<keyword evidence="7 10" id="KW-0456">Lyase</keyword>
<keyword evidence="3 10" id="KW-0028">Amino-acid biosynthesis</keyword>
<keyword evidence="10" id="KW-0963">Cytoplasm</keyword>
<organism evidence="12 13">
    <name type="scientific">Plectonema radiosum NIES-515</name>
    <dbReference type="NCBI Taxonomy" id="2986073"/>
    <lineage>
        <taxon>Bacteria</taxon>
        <taxon>Bacillati</taxon>
        <taxon>Cyanobacteriota</taxon>
        <taxon>Cyanophyceae</taxon>
        <taxon>Oscillatoriophycideae</taxon>
        <taxon>Oscillatoriales</taxon>
        <taxon>Microcoleaceae</taxon>
        <taxon>Plectonema</taxon>
    </lineage>
</organism>
<keyword evidence="13" id="KW-1185">Reference proteome</keyword>
<evidence type="ECO:0000256" key="1">
    <source>
        <dbReference type="ARBA" id="ARBA00005091"/>
    </source>
</evidence>
<evidence type="ECO:0000256" key="3">
    <source>
        <dbReference type="ARBA" id="ARBA00022605"/>
    </source>
</evidence>
<evidence type="ECO:0000256" key="5">
    <source>
        <dbReference type="ARBA" id="ARBA00022962"/>
    </source>
</evidence>
<evidence type="ECO:0000256" key="2">
    <source>
        <dbReference type="ARBA" id="ARBA00011152"/>
    </source>
</evidence>
<dbReference type="EMBL" id="JAOWRF010000148">
    <property type="protein sequence ID" value="MCV3213796.1"/>
    <property type="molecule type" value="Genomic_DNA"/>
</dbReference>
<feature type="domain" description="Glutamine amidotransferase" evidence="11">
    <location>
        <begin position="4"/>
        <end position="199"/>
    </location>
</feature>
<feature type="active site" evidence="10">
    <location>
        <position position="184"/>
    </location>
</feature>
<accession>A0ABT3AXE2</accession>
<keyword evidence="5 10" id="KW-0315">Glutamine amidotransferase</keyword>
<feature type="active site" evidence="10">
    <location>
        <position position="182"/>
    </location>
</feature>
<evidence type="ECO:0000256" key="6">
    <source>
        <dbReference type="ARBA" id="ARBA00023102"/>
    </source>
</evidence>
<comment type="catalytic activity">
    <reaction evidence="8 10">
        <text>5-[(5-phospho-1-deoxy-D-ribulos-1-ylimino)methylamino]-1-(5-phospho-beta-D-ribosyl)imidazole-4-carboxamide + L-glutamine = D-erythro-1-(imidazol-4-yl)glycerol 3-phosphate + 5-amino-1-(5-phospho-beta-D-ribosyl)imidazole-4-carboxamide + L-glutamate + H(+)</text>
        <dbReference type="Rhea" id="RHEA:24793"/>
        <dbReference type="ChEBI" id="CHEBI:15378"/>
        <dbReference type="ChEBI" id="CHEBI:29985"/>
        <dbReference type="ChEBI" id="CHEBI:58278"/>
        <dbReference type="ChEBI" id="CHEBI:58359"/>
        <dbReference type="ChEBI" id="CHEBI:58475"/>
        <dbReference type="ChEBI" id="CHEBI:58525"/>
        <dbReference type="EC" id="4.3.2.10"/>
    </reaction>
</comment>
<name>A0ABT3AXE2_9CYAN</name>
<evidence type="ECO:0000313" key="12">
    <source>
        <dbReference type="EMBL" id="MCV3213796.1"/>
    </source>
</evidence>
<evidence type="ECO:0000259" key="11">
    <source>
        <dbReference type="Pfam" id="PF00117"/>
    </source>
</evidence>
<evidence type="ECO:0000313" key="13">
    <source>
        <dbReference type="Proteomes" id="UP001526143"/>
    </source>
</evidence>
<comment type="function">
    <text evidence="10">IGPS catalyzes the conversion of PRFAR and glutamine to IGP, AICAR and glutamate. The HisH subunit catalyzes the hydrolysis of glutamine to glutamate and ammonia as part of the synthesis of IGP and AICAR. The resulting ammonia molecule is channeled to the active site of HisF.</text>
</comment>
<dbReference type="NCBIfam" id="TIGR01855">
    <property type="entry name" value="IMP_synth_hisH"/>
    <property type="match status" value="1"/>
</dbReference>
<dbReference type="InterPro" id="IPR017926">
    <property type="entry name" value="GATASE"/>
</dbReference>
<comment type="subcellular location">
    <subcellularLocation>
        <location evidence="10">Cytoplasm</location>
    </subcellularLocation>
</comment>
<comment type="catalytic activity">
    <reaction evidence="9 10">
        <text>L-glutamine + H2O = L-glutamate + NH4(+)</text>
        <dbReference type="Rhea" id="RHEA:15889"/>
        <dbReference type="ChEBI" id="CHEBI:15377"/>
        <dbReference type="ChEBI" id="CHEBI:28938"/>
        <dbReference type="ChEBI" id="CHEBI:29985"/>
        <dbReference type="ChEBI" id="CHEBI:58359"/>
        <dbReference type="EC" id="3.5.1.2"/>
    </reaction>
</comment>
<dbReference type="CDD" id="cd01748">
    <property type="entry name" value="GATase1_IGP_Synthase"/>
    <property type="match status" value="1"/>
</dbReference>
<dbReference type="PANTHER" id="PTHR42701:SF1">
    <property type="entry name" value="IMIDAZOLE GLYCEROL PHOSPHATE SYNTHASE SUBUNIT HISH"/>
    <property type="match status" value="1"/>
</dbReference>
<dbReference type="Gene3D" id="3.40.50.880">
    <property type="match status" value="1"/>
</dbReference>
<keyword evidence="6 10" id="KW-0368">Histidine biosynthesis</keyword>
<evidence type="ECO:0000256" key="8">
    <source>
        <dbReference type="ARBA" id="ARBA00047838"/>
    </source>
</evidence>
<dbReference type="RefSeq" id="WP_263745321.1">
    <property type="nucleotide sequence ID" value="NZ_JAOWRF010000148.1"/>
</dbReference>
<reference evidence="12 13" key="1">
    <citation type="submission" date="2022-10" db="EMBL/GenBank/DDBJ databases">
        <title>Identification of biosynthetic pathway for the production of the potent trypsin inhibitor radiosumin.</title>
        <authorList>
            <person name="Fewer D.P."/>
            <person name="Delbaje E."/>
            <person name="Ouyang X."/>
            <person name="Agostino P.D."/>
            <person name="Wahlsten M."/>
            <person name="Jokela J."/>
            <person name="Permi P."/>
            <person name="Haapaniemi E."/>
            <person name="Koistinen H."/>
        </authorList>
    </citation>
    <scope>NUCLEOTIDE SEQUENCE [LARGE SCALE GENOMIC DNA]</scope>
    <source>
        <strain evidence="12 13">NIES-515</strain>
    </source>
</reference>
<dbReference type="Pfam" id="PF00117">
    <property type="entry name" value="GATase"/>
    <property type="match status" value="1"/>
</dbReference>